<protein>
    <submittedName>
        <fullName evidence="1">Uncharacterized protein</fullName>
    </submittedName>
</protein>
<dbReference type="EMBL" id="KB570890">
    <property type="protein sequence ID" value="EMP27399.1"/>
    <property type="molecule type" value="Genomic_DNA"/>
</dbReference>
<dbReference type="Proteomes" id="UP000031443">
    <property type="component" value="Unassembled WGS sequence"/>
</dbReference>
<dbReference type="Gene3D" id="1.10.287.3160">
    <property type="match status" value="1"/>
</dbReference>
<name>M7ARY7_CHEMY</name>
<reference evidence="2" key="1">
    <citation type="journal article" date="2013" name="Nat. Genet.">
        <title>The draft genomes of soft-shell turtle and green sea turtle yield insights into the development and evolution of the turtle-specific body plan.</title>
        <authorList>
            <person name="Wang Z."/>
            <person name="Pascual-Anaya J."/>
            <person name="Zadissa A."/>
            <person name="Li W."/>
            <person name="Niimura Y."/>
            <person name="Huang Z."/>
            <person name="Li C."/>
            <person name="White S."/>
            <person name="Xiong Z."/>
            <person name="Fang D."/>
            <person name="Wang B."/>
            <person name="Ming Y."/>
            <person name="Chen Y."/>
            <person name="Zheng Y."/>
            <person name="Kuraku S."/>
            <person name="Pignatelli M."/>
            <person name="Herrero J."/>
            <person name="Beal K."/>
            <person name="Nozawa M."/>
            <person name="Li Q."/>
            <person name="Wang J."/>
            <person name="Zhang H."/>
            <person name="Yu L."/>
            <person name="Shigenobu S."/>
            <person name="Wang J."/>
            <person name="Liu J."/>
            <person name="Flicek P."/>
            <person name="Searle S."/>
            <person name="Wang J."/>
            <person name="Kuratani S."/>
            <person name="Yin Y."/>
            <person name="Aken B."/>
            <person name="Zhang G."/>
            <person name="Irie N."/>
        </authorList>
    </citation>
    <scope>NUCLEOTIDE SEQUENCE [LARGE SCALE GENOMIC DNA]</scope>
</reference>
<organism evidence="1 2">
    <name type="scientific">Chelonia mydas</name>
    <name type="common">Green sea-turtle</name>
    <name type="synonym">Chelonia agassizi</name>
    <dbReference type="NCBI Taxonomy" id="8469"/>
    <lineage>
        <taxon>Eukaryota</taxon>
        <taxon>Metazoa</taxon>
        <taxon>Chordata</taxon>
        <taxon>Craniata</taxon>
        <taxon>Vertebrata</taxon>
        <taxon>Euteleostomi</taxon>
        <taxon>Archelosauria</taxon>
        <taxon>Testudinata</taxon>
        <taxon>Testudines</taxon>
        <taxon>Cryptodira</taxon>
        <taxon>Durocryptodira</taxon>
        <taxon>Americhelydia</taxon>
        <taxon>Chelonioidea</taxon>
        <taxon>Cheloniidae</taxon>
        <taxon>Chelonia</taxon>
    </lineage>
</organism>
<evidence type="ECO:0000313" key="1">
    <source>
        <dbReference type="EMBL" id="EMP27399.1"/>
    </source>
</evidence>
<proteinExistence type="predicted"/>
<keyword evidence="2" id="KW-1185">Reference proteome</keyword>
<dbReference type="AlphaFoldDB" id="M7ARY7"/>
<accession>M7ARY7</accession>
<evidence type="ECO:0000313" key="2">
    <source>
        <dbReference type="Proteomes" id="UP000031443"/>
    </source>
</evidence>
<gene>
    <name evidence="1" type="ORF">UY3_15553</name>
</gene>
<sequence length="346" mass="37178">MVDILSPEGPSKIVLLLIKTIQSNYKTIWQTPSSSAPTAKGVKRKYFAPSKGYEFLFCHPSPCSLVVSAVNEKEHHGQQAPAPKAKEAKRLDLFGRKVYSSRGLQLRIANQQAILNRHNFNSWAAVGKFKDNLPQGSQQEFTALADEGKAVAKTSLQAFLDSADAAARTIASGVVMRHSALLQESGLPPEVQSTLQDLPFEGSGLFSDQTDARLHSLKDSRATLKSLVFSVTQIFVFKLYSINVHIIDGIGPGASAGLALQFLPPQAVKKTAAADGKREKLLPIFHCGRPKGEAGAITCPPGRAEKRCFCRIPAAAEKRPPLSNCRPKHLLGTLVPGAGPGLLISG</sequence>